<comment type="caution">
    <text evidence="1">The sequence shown here is derived from an EMBL/GenBank/DDBJ whole genome shotgun (WGS) entry which is preliminary data.</text>
</comment>
<keyword evidence="2" id="KW-1185">Reference proteome</keyword>
<evidence type="ECO:0008006" key="3">
    <source>
        <dbReference type="Google" id="ProtNLM"/>
    </source>
</evidence>
<dbReference type="Gene3D" id="3.80.10.10">
    <property type="entry name" value="Ribonuclease Inhibitor"/>
    <property type="match status" value="1"/>
</dbReference>
<dbReference type="InterPro" id="IPR032675">
    <property type="entry name" value="LRR_dom_sf"/>
</dbReference>
<gene>
    <name evidence="1" type="ORF">CPB84DRAFT_1960076</name>
</gene>
<proteinExistence type="predicted"/>
<reference evidence="1" key="1">
    <citation type="submission" date="2020-11" db="EMBL/GenBank/DDBJ databases">
        <authorList>
            <consortium name="DOE Joint Genome Institute"/>
            <person name="Ahrendt S."/>
            <person name="Riley R."/>
            <person name="Andreopoulos W."/>
            <person name="LaButti K."/>
            <person name="Pangilinan J."/>
            <person name="Ruiz-duenas F.J."/>
            <person name="Barrasa J.M."/>
            <person name="Sanchez-Garcia M."/>
            <person name="Camarero S."/>
            <person name="Miyauchi S."/>
            <person name="Serrano A."/>
            <person name="Linde D."/>
            <person name="Babiker R."/>
            <person name="Drula E."/>
            <person name="Ayuso-Fernandez I."/>
            <person name="Pacheco R."/>
            <person name="Padilla G."/>
            <person name="Ferreira P."/>
            <person name="Barriuso J."/>
            <person name="Kellner H."/>
            <person name="Castanera R."/>
            <person name="Alfaro M."/>
            <person name="Ramirez L."/>
            <person name="Pisabarro A.G."/>
            <person name="Kuo A."/>
            <person name="Tritt A."/>
            <person name="Lipzen A."/>
            <person name="He G."/>
            <person name="Yan M."/>
            <person name="Ng V."/>
            <person name="Cullen D."/>
            <person name="Martin F."/>
            <person name="Rosso M.-N."/>
            <person name="Henrissat B."/>
            <person name="Hibbett D."/>
            <person name="Martinez A.T."/>
            <person name="Grigoriev I.V."/>
        </authorList>
    </citation>
    <scope>NUCLEOTIDE SEQUENCE</scope>
    <source>
        <strain evidence="1">AH 44721</strain>
    </source>
</reference>
<organism evidence="1 2">
    <name type="scientific">Gymnopilus junonius</name>
    <name type="common">Spectacular rustgill mushroom</name>
    <name type="synonym">Gymnopilus spectabilis subsp. junonius</name>
    <dbReference type="NCBI Taxonomy" id="109634"/>
    <lineage>
        <taxon>Eukaryota</taxon>
        <taxon>Fungi</taxon>
        <taxon>Dikarya</taxon>
        <taxon>Basidiomycota</taxon>
        <taxon>Agaricomycotina</taxon>
        <taxon>Agaricomycetes</taxon>
        <taxon>Agaricomycetidae</taxon>
        <taxon>Agaricales</taxon>
        <taxon>Agaricineae</taxon>
        <taxon>Hymenogastraceae</taxon>
        <taxon>Gymnopilus</taxon>
    </lineage>
</organism>
<dbReference type="OrthoDB" id="2856839at2759"/>
<dbReference type="SUPFAM" id="SSF52047">
    <property type="entry name" value="RNI-like"/>
    <property type="match status" value="1"/>
</dbReference>
<evidence type="ECO:0000313" key="2">
    <source>
        <dbReference type="Proteomes" id="UP000724874"/>
    </source>
</evidence>
<sequence length="455" mass="51221">MSTHHEQSLPQEIFDSVIDHFHADTHTLQTCALVAPSWLSSSRAHLFHRVVLNPPKPIKNTRPFRFGKKMHGSSCRRLFECVESSVDSRLGNLAVYIRELHLCEGMLASEWLAIEATLPRLLRALLNLRRFEISRDASVQIQWSQLSSSWKGALEGHVFRLPSFTEFKMSSLTFNNLEDLGKVLRSCKHLRVLEVDHIMFTDESPFGLGACAKDEVPRAEKASLDMLVVGPRTSAAFITYLSHPSSGVTVSTVRKLSMSISRNFEDFAKLLHASLSVEHLELGLMNDVDLKEYWNLAPEKHFDLSQVPHLRNLRVNIDVLQKLDDPLPWLSTVLRTGIDSERPTRINQVQTIWIIYSLYLPAPYMDRSVNTTIFDGWKEIDDILSGTAKLGPGDDDAIQGSSHGYQNLEIVKLDFALENPIGFGVAPRFLKEVVLDSPGLGKKDVLRISASDTSK</sequence>
<accession>A0A9P5TRA0</accession>
<dbReference type="EMBL" id="JADNYJ010000019">
    <property type="protein sequence ID" value="KAF8906275.1"/>
    <property type="molecule type" value="Genomic_DNA"/>
</dbReference>
<evidence type="ECO:0000313" key="1">
    <source>
        <dbReference type="EMBL" id="KAF8906275.1"/>
    </source>
</evidence>
<dbReference type="AlphaFoldDB" id="A0A9P5TRA0"/>
<dbReference type="Proteomes" id="UP000724874">
    <property type="component" value="Unassembled WGS sequence"/>
</dbReference>
<name>A0A9P5TRA0_GYMJU</name>
<protein>
    <recommendedName>
        <fullName evidence="3">F-box protein</fullName>
    </recommendedName>
</protein>